<protein>
    <submittedName>
        <fullName evidence="1">Hemoglobin</fullName>
    </submittedName>
</protein>
<dbReference type="InterPro" id="IPR009050">
    <property type="entry name" value="Globin-like_sf"/>
</dbReference>
<name>A0ABX5Q1C1_9FLAO</name>
<accession>A0ABX5Q1C1</accession>
<organism evidence="1 2">
    <name type="scientific">Nonlabens dokdonensis</name>
    <dbReference type="NCBI Taxonomy" id="328515"/>
    <lineage>
        <taxon>Bacteria</taxon>
        <taxon>Pseudomonadati</taxon>
        <taxon>Bacteroidota</taxon>
        <taxon>Flavobacteriia</taxon>
        <taxon>Flavobacteriales</taxon>
        <taxon>Flavobacteriaceae</taxon>
        <taxon>Nonlabens</taxon>
    </lineage>
</organism>
<keyword evidence="2" id="KW-1185">Reference proteome</keyword>
<evidence type="ECO:0000313" key="2">
    <source>
        <dbReference type="Proteomes" id="UP000248584"/>
    </source>
</evidence>
<dbReference type="Gene3D" id="1.10.490.10">
    <property type="entry name" value="Globins"/>
    <property type="match status" value="1"/>
</dbReference>
<comment type="caution">
    <text evidence="1">The sequence shown here is derived from an EMBL/GenBank/DDBJ whole genome shotgun (WGS) entry which is preliminary data.</text>
</comment>
<proteinExistence type="predicted"/>
<reference evidence="1 2" key="1">
    <citation type="submission" date="2018-06" db="EMBL/GenBank/DDBJ databases">
        <title>Genomic Encyclopedia of Archaeal and Bacterial Type Strains, Phase II (KMG-II): from individual species to whole genera.</title>
        <authorList>
            <person name="Goeker M."/>
        </authorList>
    </citation>
    <scope>NUCLEOTIDE SEQUENCE [LARGE SCALE GENOMIC DNA]</scope>
    <source>
        <strain evidence="1 2">DSM 17205</strain>
    </source>
</reference>
<sequence length="129" mass="15243">MKQLKDIANRNDVHLLVSKFYIKVRKEPVLGPIFNRAIQDWPAHLNHITDFWETSLLMVNNYDGNPVTAHQKLDQAENHTIEMYHFGLWINLWKETVYELYKGEIADLAIRRAKNMASILFIKMFEARS</sequence>
<dbReference type="EMBL" id="QKZR01000001">
    <property type="protein sequence ID" value="PZX43865.1"/>
    <property type="molecule type" value="Genomic_DNA"/>
</dbReference>
<dbReference type="SUPFAM" id="SSF46458">
    <property type="entry name" value="Globin-like"/>
    <property type="match status" value="1"/>
</dbReference>
<evidence type="ECO:0000313" key="1">
    <source>
        <dbReference type="EMBL" id="PZX43865.1"/>
    </source>
</evidence>
<dbReference type="CDD" id="cd08916">
    <property type="entry name" value="TrHb3_P"/>
    <property type="match status" value="1"/>
</dbReference>
<dbReference type="InterPro" id="IPR012292">
    <property type="entry name" value="Globin/Proto"/>
</dbReference>
<dbReference type="Proteomes" id="UP000248584">
    <property type="component" value="Unassembled WGS sequence"/>
</dbReference>
<gene>
    <name evidence="1" type="ORF">LX97_00870</name>
</gene>